<gene>
    <name evidence="1" type="ORF">BV898_03919</name>
</gene>
<protein>
    <submittedName>
        <fullName evidence="1">Uncharacterized protein</fullName>
    </submittedName>
</protein>
<reference evidence="2" key="1">
    <citation type="submission" date="2017-01" db="EMBL/GenBank/DDBJ databases">
        <title>Comparative genomics of anhydrobiosis in the tardigrade Hypsibius dujardini.</title>
        <authorList>
            <person name="Yoshida Y."/>
            <person name="Koutsovoulos G."/>
            <person name="Laetsch D."/>
            <person name="Stevens L."/>
            <person name="Kumar S."/>
            <person name="Horikawa D."/>
            <person name="Ishino K."/>
            <person name="Komine S."/>
            <person name="Tomita M."/>
            <person name="Blaxter M."/>
            <person name="Arakawa K."/>
        </authorList>
    </citation>
    <scope>NUCLEOTIDE SEQUENCE [LARGE SCALE GENOMIC DNA]</scope>
    <source>
        <strain evidence="2">Z151</strain>
    </source>
</reference>
<dbReference type="EMBL" id="MTYJ01000019">
    <property type="protein sequence ID" value="OQV22074.1"/>
    <property type="molecule type" value="Genomic_DNA"/>
</dbReference>
<dbReference type="AlphaFoldDB" id="A0A1W0X419"/>
<dbReference type="Proteomes" id="UP000192578">
    <property type="component" value="Unassembled WGS sequence"/>
</dbReference>
<keyword evidence="2" id="KW-1185">Reference proteome</keyword>
<accession>A0A1W0X419</accession>
<name>A0A1W0X419_HYPEX</name>
<comment type="caution">
    <text evidence="1">The sequence shown here is derived from an EMBL/GenBank/DDBJ whole genome shotgun (WGS) entry which is preliminary data.</text>
</comment>
<proteinExistence type="predicted"/>
<sequence length="94" mass="10053">MTSDSIAALTDSLVPFTSSGSLFLTAVPDFFVIPSPRITLRFSGLLNRITTSVGFFTTINTWLTESRDGLDFDGFSGAVSEKPEEANSVTAALK</sequence>
<evidence type="ECO:0000313" key="2">
    <source>
        <dbReference type="Proteomes" id="UP000192578"/>
    </source>
</evidence>
<organism evidence="1 2">
    <name type="scientific">Hypsibius exemplaris</name>
    <name type="common">Freshwater tardigrade</name>
    <dbReference type="NCBI Taxonomy" id="2072580"/>
    <lineage>
        <taxon>Eukaryota</taxon>
        <taxon>Metazoa</taxon>
        <taxon>Ecdysozoa</taxon>
        <taxon>Tardigrada</taxon>
        <taxon>Eutardigrada</taxon>
        <taxon>Parachela</taxon>
        <taxon>Hypsibioidea</taxon>
        <taxon>Hypsibiidae</taxon>
        <taxon>Hypsibius</taxon>
    </lineage>
</organism>
<evidence type="ECO:0000313" key="1">
    <source>
        <dbReference type="EMBL" id="OQV22074.1"/>
    </source>
</evidence>